<dbReference type="SUPFAM" id="SSF48264">
    <property type="entry name" value="Cytochrome P450"/>
    <property type="match status" value="1"/>
</dbReference>
<dbReference type="PANTHER" id="PTHR47955">
    <property type="entry name" value="CYTOCHROME P450 FAMILY 71 PROTEIN"/>
    <property type="match status" value="1"/>
</dbReference>
<dbReference type="FunFam" id="1.10.630.10:FF:000011">
    <property type="entry name" value="Cytochrome P450 83B1"/>
    <property type="match status" value="1"/>
</dbReference>
<dbReference type="Proteomes" id="UP000195402">
    <property type="component" value="Unassembled WGS sequence"/>
</dbReference>
<dbReference type="Pfam" id="PF00067">
    <property type="entry name" value="p450"/>
    <property type="match status" value="1"/>
</dbReference>
<accession>A0A200RCY1</accession>
<protein>
    <submittedName>
        <fullName evidence="7">Cytochrome P450</fullName>
    </submittedName>
</protein>
<organism evidence="7 8">
    <name type="scientific">Macleaya cordata</name>
    <name type="common">Five-seeded plume-poppy</name>
    <name type="synonym">Bocconia cordata</name>
    <dbReference type="NCBI Taxonomy" id="56857"/>
    <lineage>
        <taxon>Eukaryota</taxon>
        <taxon>Viridiplantae</taxon>
        <taxon>Streptophyta</taxon>
        <taxon>Embryophyta</taxon>
        <taxon>Tracheophyta</taxon>
        <taxon>Spermatophyta</taxon>
        <taxon>Magnoliopsida</taxon>
        <taxon>Ranunculales</taxon>
        <taxon>Papaveraceae</taxon>
        <taxon>Papaveroideae</taxon>
        <taxon>Macleaya</taxon>
    </lineage>
</organism>
<dbReference type="Gene3D" id="1.10.630.10">
    <property type="entry name" value="Cytochrome P450"/>
    <property type="match status" value="1"/>
</dbReference>
<gene>
    <name evidence="7" type="ORF">BVC80_1065g126</name>
</gene>
<dbReference type="InterPro" id="IPR036396">
    <property type="entry name" value="Cyt_P450_sf"/>
</dbReference>
<evidence type="ECO:0000256" key="6">
    <source>
        <dbReference type="SAM" id="Phobius"/>
    </source>
</evidence>
<keyword evidence="8" id="KW-1185">Reference proteome</keyword>
<dbReference type="PRINTS" id="PR00463">
    <property type="entry name" value="EP450I"/>
</dbReference>
<keyword evidence="6" id="KW-1133">Transmembrane helix</keyword>
<evidence type="ECO:0000256" key="2">
    <source>
        <dbReference type="ARBA" id="ARBA00022723"/>
    </source>
</evidence>
<dbReference type="EMBL" id="MVGT01000078">
    <property type="protein sequence ID" value="OVA20569.1"/>
    <property type="molecule type" value="Genomic_DNA"/>
</dbReference>
<dbReference type="PANTHER" id="PTHR47955:SF18">
    <property type="entry name" value="CYTOCHROME P450 71A1-LIKE"/>
    <property type="match status" value="1"/>
</dbReference>
<comment type="similarity">
    <text evidence="1 5">Belongs to the cytochrome P450 family.</text>
</comment>
<proteinExistence type="inferred from homology"/>
<dbReference type="FunCoup" id="A0A200RCY1">
    <property type="interactions" value="552"/>
</dbReference>
<feature type="binding site" description="axial binding residue" evidence="4">
    <location>
        <position position="468"/>
    </location>
    <ligand>
        <name>heme</name>
        <dbReference type="ChEBI" id="CHEBI:30413"/>
    </ligand>
    <ligandPart>
        <name>Fe</name>
        <dbReference type="ChEBI" id="CHEBI:18248"/>
    </ligandPart>
</feature>
<evidence type="ECO:0000313" key="8">
    <source>
        <dbReference type="Proteomes" id="UP000195402"/>
    </source>
</evidence>
<dbReference type="OrthoDB" id="1470350at2759"/>
<name>A0A200RCY1_MACCD</name>
<keyword evidence="5" id="KW-0560">Oxidoreductase</keyword>
<dbReference type="InParanoid" id="A0A200RCY1"/>
<evidence type="ECO:0000313" key="7">
    <source>
        <dbReference type="EMBL" id="OVA20569.1"/>
    </source>
</evidence>
<keyword evidence="5" id="KW-0503">Monooxygenase</keyword>
<dbReference type="InterPro" id="IPR002401">
    <property type="entry name" value="Cyt_P450_E_grp-I"/>
</dbReference>
<comment type="cofactor">
    <cofactor evidence="4">
        <name>heme</name>
        <dbReference type="ChEBI" id="CHEBI:30413"/>
    </cofactor>
</comment>
<dbReference type="PROSITE" id="PS00086">
    <property type="entry name" value="CYTOCHROME_P450"/>
    <property type="match status" value="1"/>
</dbReference>
<dbReference type="GO" id="GO:0005506">
    <property type="term" value="F:iron ion binding"/>
    <property type="evidence" value="ECO:0007669"/>
    <property type="project" value="InterPro"/>
</dbReference>
<dbReference type="InterPro" id="IPR001128">
    <property type="entry name" value="Cyt_P450"/>
</dbReference>
<dbReference type="GO" id="GO:0020037">
    <property type="term" value="F:heme binding"/>
    <property type="evidence" value="ECO:0007669"/>
    <property type="project" value="InterPro"/>
</dbReference>
<comment type="caution">
    <text evidence="7">The sequence shown here is derived from an EMBL/GenBank/DDBJ whole genome shotgun (WGS) entry which is preliminary data.</text>
</comment>
<dbReference type="AlphaFoldDB" id="A0A200RCY1"/>
<sequence length="530" mass="60154">MGLSDLFLLLQQLVEQKQDPLRLHPFSLTLLIIVFSSGIFLLLRRLQGAVRSREKLNPPPSPPRFPIIGNIHQLGPQIHRVFRDLSQKYGPLMLLRLGQKPIVVVSSAEMAAEILKTHDLVFADRLGSIAAKVIFYGCNDIALSPYGEYWRQVRRICVLELLSIKRVQSFRFVREEEVAKVIDKISSSSSVEETINLSELLFSLSNKIISRCSLGDNYKKEYTNRFAELLKEADCLMRGFSFGDFFPLLGWIDVLNGFTAKLRRTSQELDTFFDQVIDDHLLSKSHVDDDEDQDDKKNFIDLLLLHAEKDNLSLTRDNIKGIIMDMFVGGSDTSATIIEWTMAELIKNPKLMKKAQEEIRRVVGKKSKVEEQDIYQMDYLKYVIKESLRLHAPLPTLVARKSTASAKIGGYDVPANTGVFINAWAIQRDSKSWDNPEEFRPERFINNSIDFKGQDFQFIPFGSGRRGCPGMSFGLAVVEFVLANLLYGFNWELPGGANSEELDMTEGFGITINRKIPLHVVPKLFHSASS</sequence>
<dbReference type="PRINTS" id="PR00385">
    <property type="entry name" value="P450"/>
</dbReference>
<keyword evidence="4 5" id="KW-0349">Heme</keyword>
<keyword evidence="6" id="KW-0812">Transmembrane</keyword>
<keyword evidence="6" id="KW-0472">Membrane</keyword>
<evidence type="ECO:0000256" key="4">
    <source>
        <dbReference type="PIRSR" id="PIRSR602401-1"/>
    </source>
</evidence>
<keyword evidence="3 4" id="KW-0408">Iron</keyword>
<dbReference type="GO" id="GO:0004497">
    <property type="term" value="F:monooxygenase activity"/>
    <property type="evidence" value="ECO:0007669"/>
    <property type="project" value="UniProtKB-KW"/>
</dbReference>
<dbReference type="OMA" id="CLLAMPY"/>
<dbReference type="CDD" id="cd11072">
    <property type="entry name" value="CYP71-like"/>
    <property type="match status" value="1"/>
</dbReference>
<dbReference type="InterPro" id="IPR017972">
    <property type="entry name" value="Cyt_P450_CS"/>
</dbReference>
<evidence type="ECO:0000256" key="3">
    <source>
        <dbReference type="ARBA" id="ARBA00023004"/>
    </source>
</evidence>
<evidence type="ECO:0000256" key="5">
    <source>
        <dbReference type="RuleBase" id="RU000461"/>
    </source>
</evidence>
<feature type="transmembrane region" description="Helical" evidence="6">
    <location>
        <begin position="23"/>
        <end position="43"/>
    </location>
</feature>
<reference evidence="7 8" key="1">
    <citation type="journal article" date="2017" name="Mol. Plant">
        <title>The Genome of Medicinal Plant Macleaya cordata Provides New Insights into Benzylisoquinoline Alkaloids Metabolism.</title>
        <authorList>
            <person name="Liu X."/>
            <person name="Liu Y."/>
            <person name="Huang P."/>
            <person name="Ma Y."/>
            <person name="Qing Z."/>
            <person name="Tang Q."/>
            <person name="Cao H."/>
            <person name="Cheng P."/>
            <person name="Zheng Y."/>
            <person name="Yuan Z."/>
            <person name="Zhou Y."/>
            <person name="Liu J."/>
            <person name="Tang Z."/>
            <person name="Zhuo Y."/>
            <person name="Zhang Y."/>
            <person name="Yu L."/>
            <person name="Huang J."/>
            <person name="Yang P."/>
            <person name="Peng Q."/>
            <person name="Zhang J."/>
            <person name="Jiang W."/>
            <person name="Zhang Z."/>
            <person name="Lin K."/>
            <person name="Ro D.K."/>
            <person name="Chen X."/>
            <person name="Xiong X."/>
            <person name="Shang Y."/>
            <person name="Huang S."/>
            <person name="Zeng J."/>
        </authorList>
    </citation>
    <scope>NUCLEOTIDE SEQUENCE [LARGE SCALE GENOMIC DNA]</scope>
    <source>
        <strain evidence="8">cv. BLH2017</strain>
        <tissue evidence="7">Root</tissue>
    </source>
</reference>
<evidence type="ECO:0000256" key="1">
    <source>
        <dbReference type="ARBA" id="ARBA00010617"/>
    </source>
</evidence>
<dbReference type="STRING" id="56857.A0A200RCY1"/>
<keyword evidence="2 4" id="KW-0479">Metal-binding</keyword>
<dbReference type="GO" id="GO:0016705">
    <property type="term" value="F:oxidoreductase activity, acting on paired donors, with incorporation or reduction of molecular oxygen"/>
    <property type="evidence" value="ECO:0007669"/>
    <property type="project" value="InterPro"/>
</dbReference>
<dbReference type="GO" id="GO:0033075">
    <property type="term" value="P:isoquinoline alkaloid biosynthetic process"/>
    <property type="evidence" value="ECO:0007669"/>
    <property type="project" value="UniProtKB-ARBA"/>
</dbReference>